<accession>A0A859FB26</accession>
<dbReference type="Gene3D" id="1.10.3720.10">
    <property type="entry name" value="MetI-like"/>
    <property type="match status" value="1"/>
</dbReference>
<dbReference type="EMBL" id="CP041372">
    <property type="protein sequence ID" value="QKS69734.1"/>
    <property type="molecule type" value="Genomic_DNA"/>
</dbReference>
<keyword evidence="2 7" id="KW-0813">Transport</keyword>
<feature type="transmembrane region" description="Helical" evidence="7">
    <location>
        <begin position="182"/>
        <end position="205"/>
    </location>
</feature>
<keyword evidence="11" id="KW-1185">Reference proteome</keyword>
<evidence type="ECO:0000256" key="4">
    <source>
        <dbReference type="ARBA" id="ARBA00022692"/>
    </source>
</evidence>
<dbReference type="InterPro" id="IPR051393">
    <property type="entry name" value="ABC_transporter_permease"/>
</dbReference>
<keyword evidence="3" id="KW-1003">Cell membrane</keyword>
<keyword evidence="4 7" id="KW-0812">Transmembrane</keyword>
<dbReference type="CDD" id="cd06261">
    <property type="entry name" value="TM_PBP2"/>
    <property type="match status" value="1"/>
</dbReference>
<dbReference type="GO" id="GO:0005886">
    <property type="term" value="C:plasma membrane"/>
    <property type="evidence" value="ECO:0007669"/>
    <property type="project" value="UniProtKB-SubCell"/>
</dbReference>
<evidence type="ECO:0000256" key="8">
    <source>
        <dbReference type="SAM" id="MobiDB-lite"/>
    </source>
</evidence>
<keyword evidence="6 7" id="KW-0472">Membrane</keyword>
<feature type="transmembrane region" description="Helical" evidence="7">
    <location>
        <begin position="286"/>
        <end position="309"/>
    </location>
</feature>
<comment type="similarity">
    <text evidence="7">Belongs to the binding-protein-dependent transport system permease family.</text>
</comment>
<evidence type="ECO:0000256" key="6">
    <source>
        <dbReference type="ARBA" id="ARBA00023136"/>
    </source>
</evidence>
<dbReference type="Pfam" id="PF00528">
    <property type="entry name" value="BPD_transp_1"/>
    <property type="match status" value="1"/>
</dbReference>
<comment type="subcellular location">
    <subcellularLocation>
        <location evidence="1 7">Cell membrane</location>
        <topology evidence="1 7">Multi-pass membrane protein</topology>
    </subcellularLocation>
</comment>
<name>A0A859FB26_9BACI</name>
<feature type="transmembrane region" description="Helical" evidence="7">
    <location>
        <begin position="133"/>
        <end position="154"/>
    </location>
</feature>
<dbReference type="PROSITE" id="PS50928">
    <property type="entry name" value="ABC_TM1"/>
    <property type="match status" value="1"/>
</dbReference>
<protein>
    <submittedName>
        <fullName evidence="10">Sugar ABC transporter permease</fullName>
    </submittedName>
</protein>
<proteinExistence type="inferred from homology"/>
<dbReference type="AlphaFoldDB" id="A0A859FB26"/>
<evidence type="ECO:0000256" key="3">
    <source>
        <dbReference type="ARBA" id="ARBA00022475"/>
    </source>
</evidence>
<dbReference type="KEGG" id="psua:FLK61_23350"/>
<dbReference type="InterPro" id="IPR000515">
    <property type="entry name" value="MetI-like"/>
</dbReference>
<organism evidence="10 11">
    <name type="scientific">Paenalkalicoccus suaedae</name>
    <dbReference type="NCBI Taxonomy" id="2592382"/>
    <lineage>
        <taxon>Bacteria</taxon>
        <taxon>Bacillati</taxon>
        <taxon>Bacillota</taxon>
        <taxon>Bacilli</taxon>
        <taxon>Bacillales</taxon>
        <taxon>Bacillaceae</taxon>
        <taxon>Paenalkalicoccus</taxon>
    </lineage>
</organism>
<dbReference type="InterPro" id="IPR035906">
    <property type="entry name" value="MetI-like_sf"/>
</dbReference>
<evidence type="ECO:0000256" key="1">
    <source>
        <dbReference type="ARBA" id="ARBA00004651"/>
    </source>
</evidence>
<evidence type="ECO:0000313" key="11">
    <source>
        <dbReference type="Proteomes" id="UP000318138"/>
    </source>
</evidence>
<dbReference type="SUPFAM" id="SSF161098">
    <property type="entry name" value="MetI-like"/>
    <property type="match status" value="1"/>
</dbReference>
<feature type="domain" description="ABC transmembrane type-1" evidence="9">
    <location>
        <begin position="96"/>
        <end position="307"/>
    </location>
</feature>
<reference evidence="11" key="1">
    <citation type="submission" date="2019-07" db="EMBL/GenBank/DDBJ databases">
        <title>Bacillus alkalisoli sp. nov. isolated from saline soil.</title>
        <authorList>
            <person name="Sun J.-Q."/>
            <person name="Xu L."/>
        </authorList>
    </citation>
    <scope>NUCLEOTIDE SEQUENCE [LARGE SCALE GENOMIC DNA]</scope>
    <source>
        <strain evidence="11">M4U3P1</strain>
    </source>
</reference>
<gene>
    <name evidence="10" type="ORF">FLK61_23350</name>
</gene>
<feature type="transmembrane region" description="Helical" evidence="7">
    <location>
        <begin position="96"/>
        <end position="121"/>
    </location>
</feature>
<evidence type="ECO:0000313" key="10">
    <source>
        <dbReference type="EMBL" id="QKS69734.1"/>
    </source>
</evidence>
<evidence type="ECO:0000259" key="9">
    <source>
        <dbReference type="PROSITE" id="PS50928"/>
    </source>
</evidence>
<feature type="region of interest" description="Disordered" evidence="8">
    <location>
        <begin position="1"/>
        <end position="26"/>
    </location>
</feature>
<sequence>MSQSNVSDQRKHVSKLPPPDADQQKRLRKKAFKESLTGYMIISPWLLGFFLLILGPIIASLYFSFTDYDLLSSPNWVGFDNYINILTNDPRFRQSLTVTLIFVFVSTPLKLIFALALAMLFNTGRKGTGFFTTIYYIPSIIGGSVAIAVVWRIIFGRNGAVNELLQSVGLSGTNWIGNPDTALSILILLIVWQFGSPMIIFLAGLRQIPTELYEAASVDGANRWQSFKGITIPMLTPVIFFNLIMQTIGGFMIFTQAYLITQGGPMDSTLFYALYLYEMAFEYLRMGYASAMAWILLVIIASITLLLFITSKKWVFYESEGGKS</sequence>
<evidence type="ECO:0000256" key="2">
    <source>
        <dbReference type="ARBA" id="ARBA00022448"/>
    </source>
</evidence>
<dbReference type="Proteomes" id="UP000318138">
    <property type="component" value="Chromosome"/>
</dbReference>
<keyword evidence="5 7" id="KW-1133">Transmembrane helix</keyword>
<dbReference type="PANTHER" id="PTHR30193">
    <property type="entry name" value="ABC TRANSPORTER PERMEASE PROTEIN"/>
    <property type="match status" value="1"/>
</dbReference>
<feature type="transmembrane region" description="Helical" evidence="7">
    <location>
        <begin position="36"/>
        <end position="63"/>
    </location>
</feature>
<evidence type="ECO:0000256" key="7">
    <source>
        <dbReference type="RuleBase" id="RU363032"/>
    </source>
</evidence>
<dbReference type="GO" id="GO:0055085">
    <property type="term" value="P:transmembrane transport"/>
    <property type="evidence" value="ECO:0007669"/>
    <property type="project" value="InterPro"/>
</dbReference>
<evidence type="ECO:0000256" key="5">
    <source>
        <dbReference type="ARBA" id="ARBA00022989"/>
    </source>
</evidence>
<feature type="transmembrane region" description="Helical" evidence="7">
    <location>
        <begin position="238"/>
        <end position="260"/>
    </location>
</feature>
<dbReference type="PANTHER" id="PTHR30193:SF1">
    <property type="entry name" value="ABC TRANSPORTER PERMEASE PROTEIN YESP-RELATED"/>
    <property type="match status" value="1"/>
</dbReference>